<sequence>MQGTSQLIGSNLRVRRLAQGHFDMPRPGDRTGNPLTARQPLLTSSSYVAPFFCIN</sequence>
<accession>A0A0E9QR94</accession>
<reference evidence="1" key="1">
    <citation type="submission" date="2014-11" db="EMBL/GenBank/DDBJ databases">
        <authorList>
            <person name="Amaro Gonzalez C."/>
        </authorList>
    </citation>
    <scope>NUCLEOTIDE SEQUENCE</scope>
</reference>
<reference evidence="1" key="2">
    <citation type="journal article" date="2015" name="Fish Shellfish Immunol.">
        <title>Early steps in the European eel (Anguilla anguilla)-Vibrio vulnificus interaction in the gills: Role of the RtxA13 toxin.</title>
        <authorList>
            <person name="Callol A."/>
            <person name="Pajuelo D."/>
            <person name="Ebbesson L."/>
            <person name="Teles M."/>
            <person name="MacKenzie S."/>
            <person name="Amaro C."/>
        </authorList>
    </citation>
    <scope>NUCLEOTIDE SEQUENCE</scope>
</reference>
<dbReference type="AlphaFoldDB" id="A0A0E9QR94"/>
<protein>
    <submittedName>
        <fullName evidence="1">Uncharacterized protein</fullName>
    </submittedName>
</protein>
<organism evidence="1">
    <name type="scientific">Anguilla anguilla</name>
    <name type="common">European freshwater eel</name>
    <name type="synonym">Muraena anguilla</name>
    <dbReference type="NCBI Taxonomy" id="7936"/>
    <lineage>
        <taxon>Eukaryota</taxon>
        <taxon>Metazoa</taxon>
        <taxon>Chordata</taxon>
        <taxon>Craniata</taxon>
        <taxon>Vertebrata</taxon>
        <taxon>Euteleostomi</taxon>
        <taxon>Actinopterygii</taxon>
        <taxon>Neopterygii</taxon>
        <taxon>Teleostei</taxon>
        <taxon>Anguilliformes</taxon>
        <taxon>Anguillidae</taxon>
        <taxon>Anguilla</taxon>
    </lineage>
</organism>
<proteinExistence type="predicted"/>
<name>A0A0E9QR94_ANGAN</name>
<evidence type="ECO:0000313" key="1">
    <source>
        <dbReference type="EMBL" id="JAH18648.1"/>
    </source>
</evidence>
<dbReference type="EMBL" id="GBXM01089929">
    <property type="protein sequence ID" value="JAH18648.1"/>
    <property type="molecule type" value="Transcribed_RNA"/>
</dbReference>